<comment type="caution">
    <text evidence="7">The sequence shown here is derived from an EMBL/GenBank/DDBJ whole genome shotgun (WGS) entry which is preliminary data.</text>
</comment>
<feature type="transmembrane region" description="Helical" evidence="6">
    <location>
        <begin position="158"/>
        <end position="182"/>
    </location>
</feature>
<evidence type="ECO:0000256" key="5">
    <source>
        <dbReference type="ARBA" id="ARBA00023136"/>
    </source>
</evidence>
<feature type="transmembrane region" description="Helical" evidence="6">
    <location>
        <begin position="577"/>
        <end position="594"/>
    </location>
</feature>
<keyword evidence="5 6" id="KW-0472">Membrane</keyword>
<evidence type="ECO:0000256" key="2">
    <source>
        <dbReference type="ARBA" id="ARBA00010323"/>
    </source>
</evidence>
<name>A0AAJ0G9W7_9PEZI</name>
<evidence type="ECO:0000313" key="8">
    <source>
        <dbReference type="Proteomes" id="UP001271007"/>
    </source>
</evidence>
<feature type="transmembrane region" description="Helical" evidence="6">
    <location>
        <begin position="398"/>
        <end position="415"/>
    </location>
</feature>
<feature type="transmembrane region" description="Helical" evidence="6">
    <location>
        <begin position="501"/>
        <end position="520"/>
    </location>
</feature>
<dbReference type="GO" id="GO:0016020">
    <property type="term" value="C:membrane"/>
    <property type="evidence" value="ECO:0007669"/>
    <property type="project" value="UniProtKB-SubCell"/>
</dbReference>
<evidence type="ECO:0000256" key="6">
    <source>
        <dbReference type="SAM" id="Phobius"/>
    </source>
</evidence>
<comment type="similarity">
    <text evidence="2">Belongs to the membrane-bound acyltransferase family.</text>
</comment>
<evidence type="ECO:0000256" key="3">
    <source>
        <dbReference type="ARBA" id="ARBA00022692"/>
    </source>
</evidence>
<accession>A0AAJ0G9W7</accession>
<evidence type="ECO:0000256" key="4">
    <source>
        <dbReference type="ARBA" id="ARBA00022989"/>
    </source>
</evidence>
<organism evidence="7 8">
    <name type="scientific">Extremus antarcticus</name>
    <dbReference type="NCBI Taxonomy" id="702011"/>
    <lineage>
        <taxon>Eukaryota</taxon>
        <taxon>Fungi</taxon>
        <taxon>Dikarya</taxon>
        <taxon>Ascomycota</taxon>
        <taxon>Pezizomycotina</taxon>
        <taxon>Dothideomycetes</taxon>
        <taxon>Dothideomycetidae</taxon>
        <taxon>Mycosphaerellales</taxon>
        <taxon>Extremaceae</taxon>
        <taxon>Extremus</taxon>
    </lineage>
</organism>
<comment type="subcellular location">
    <subcellularLocation>
        <location evidence="1">Membrane</location>
        <topology evidence="1">Multi-pass membrane protein</topology>
    </subcellularLocation>
</comment>
<proteinExistence type="inferred from homology"/>
<dbReference type="Pfam" id="PF03062">
    <property type="entry name" value="MBOAT"/>
    <property type="match status" value="1"/>
</dbReference>
<dbReference type="PANTHER" id="PTHR13285">
    <property type="entry name" value="ACYLTRANSFERASE"/>
    <property type="match status" value="1"/>
</dbReference>
<dbReference type="GO" id="GO:0006506">
    <property type="term" value="P:GPI anchor biosynthetic process"/>
    <property type="evidence" value="ECO:0007669"/>
    <property type="project" value="TreeGrafter"/>
</dbReference>
<dbReference type="PANTHER" id="PTHR13285:SF18">
    <property type="entry name" value="PROTEIN-CYSTEINE N-PALMITOYLTRANSFERASE RASP"/>
    <property type="match status" value="1"/>
</dbReference>
<sequence length="609" mass="69717">MMNPLDLFKVEVLDNRFRPRQPQPLPNAQRSRWNTPEYYLYGLVFLTIPALMFKSVYDISQPTHPEYPRYAPLLSPGWIPGRMVDNSDLQYRGFRSNLLCLALLLVLHPLARRTYEYLQFATNGSSSRANASTVARGKNESTKETANSRLQGRVRFDLVFALIFLAALHGISTIKVLLIVYLNYQIPTRLPKQYAGIATWVFNIGIMFANELCRGYQFAHIFALLLPAQTTNATGKTPQTTQANWGVWLDSYGGLTPRWEVLFNITVLRMIAFNFDYLWMRDRRESSPIEKKNLDPANLPEKERVSSGASPIDFSLATYLAYTLYSPLYLAGPIITFNDYISQCRYPLRNLTRGYIIPYAIRFLLCLLTMELCLHYLYAVAISKSNPDWRTSYTPFQLSMLGYFNLHIIWLKLLLPWRFFRLWSLIDGIDPPENMVRCMSDNYSALAFWRGWHRSFNQWIIRYIFVPLGGSRVSKGRAVANFIAVFTFVALWHDINLRLLAWGWLVVLFVLPELIASYLFPAKQYENRPDVYRWLCGIGAVGNILMMMAANLVGFAVGLDGLQGLVDGIVGSLGGRVFLLAACGTLFVGAQVMFEVREAEKRRGVVMKC</sequence>
<dbReference type="InterPro" id="IPR004299">
    <property type="entry name" value="MBOAT_fam"/>
</dbReference>
<dbReference type="AlphaFoldDB" id="A0AAJ0G9W7"/>
<protein>
    <submittedName>
        <fullName evidence="7">Glycerol transporter</fullName>
    </submittedName>
</protein>
<evidence type="ECO:0000313" key="7">
    <source>
        <dbReference type="EMBL" id="KAK3054883.1"/>
    </source>
</evidence>
<dbReference type="EMBL" id="JAWDJX010000010">
    <property type="protein sequence ID" value="KAK3054883.1"/>
    <property type="molecule type" value="Genomic_DNA"/>
</dbReference>
<dbReference type="Proteomes" id="UP001271007">
    <property type="component" value="Unassembled WGS sequence"/>
</dbReference>
<feature type="transmembrane region" description="Helical" evidence="6">
    <location>
        <begin position="532"/>
        <end position="557"/>
    </location>
</feature>
<gene>
    <name evidence="7" type="primary">GUP1</name>
    <name evidence="7" type="ORF">LTR09_004041</name>
</gene>
<keyword evidence="3 6" id="KW-0812">Transmembrane</keyword>
<feature type="transmembrane region" description="Helical" evidence="6">
    <location>
        <begin position="478"/>
        <end position="495"/>
    </location>
</feature>
<reference evidence="7" key="1">
    <citation type="submission" date="2023-04" db="EMBL/GenBank/DDBJ databases">
        <title>Black Yeasts Isolated from many extreme environments.</title>
        <authorList>
            <person name="Coleine C."/>
            <person name="Stajich J.E."/>
            <person name="Selbmann L."/>
        </authorList>
    </citation>
    <scope>NUCLEOTIDE SEQUENCE</scope>
    <source>
        <strain evidence="7">CCFEE 5312</strain>
    </source>
</reference>
<keyword evidence="4 6" id="KW-1133">Transmembrane helix</keyword>
<keyword evidence="8" id="KW-1185">Reference proteome</keyword>
<dbReference type="GO" id="GO:0005783">
    <property type="term" value="C:endoplasmic reticulum"/>
    <property type="evidence" value="ECO:0007669"/>
    <property type="project" value="TreeGrafter"/>
</dbReference>
<dbReference type="InterPro" id="IPR051085">
    <property type="entry name" value="MB_O-acyltransferase"/>
</dbReference>
<feature type="transmembrane region" description="Helical" evidence="6">
    <location>
        <begin position="359"/>
        <end position="378"/>
    </location>
</feature>
<dbReference type="GO" id="GO:0008374">
    <property type="term" value="F:O-acyltransferase activity"/>
    <property type="evidence" value="ECO:0007669"/>
    <property type="project" value="TreeGrafter"/>
</dbReference>
<evidence type="ECO:0000256" key="1">
    <source>
        <dbReference type="ARBA" id="ARBA00004141"/>
    </source>
</evidence>